<dbReference type="InterPro" id="IPR036397">
    <property type="entry name" value="RNaseH_sf"/>
</dbReference>
<evidence type="ECO:0000313" key="2">
    <source>
        <dbReference type="Proteomes" id="UP000190648"/>
    </source>
</evidence>
<evidence type="ECO:0008006" key="3">
    <source>
        <dbReference type="Google" id="ProtNLM"/>
    </source>
</evidence>
<dbReference type="Gene3D" id="3.30.420.10">
    <property type="entry name" value="Ribonuclease H-like superfamily/Ribonuclease H"/>
    <property type="match status" value="1"/>
</dbReference>
<dbReference type="GO" id="GO:0015074">
    <property type="term" value="P:DNA integration"/>
    <property type="evidence" value="ECO:0007669"/>
    <property type="project" value="TreeGrafter"/>
</dbReference>
<dbReference type="GO" id="GO:0003697">
    <property type="term" value="F:single-stranded DNA binding"/>
    <property type="evidence" value="ECO:0007669"/>
    <property type="project" value="TreeGrafter"/>
</dbReference>
<dbReference type="PANTHER" id="PTHR46060">
    <property type="entry name" value="MARINER MOS1 TRANSPOSASE-LIKE PROTEIN"/>
    <property type="match status" value="1"/>
</dbReference>
<dbReference type="EMBL" id="LSYS01009583">
    <property type="protein sequence ID" value="OPJ66279.1"/>
    <property type="molecule type" value="Genomic_DNA"/>
</dbReference>
<dbReference type="GO" id="GO:0044774">
    <property type="term" value="P:mitotic DNA integrity checkpoint signaling"/>
    <property type="evidence" value="ECO:0007669"/>
    <property type="project" value="TreeGrafter"/>
</dbReference>
<dbReference type="GO" id="GO:0005634">
    <property type="term" value="C:nucleus"/>
    <property type="evidence" value="ECO:0007669"/>
    <property type="project" value="TreeGrafter"/>
</dbReference>
<name>A0A1V4J2B2_PATFA</name>
<accession>A0A1V4J2B2</accession>
<dbReference type="InterPro" id="IPR036388">
    <property type="entry name" value="WH-like_DNA-bd_sf"/>
</dbReference>
<dbReference type="Gene3D" id="1.10.10.10">
    <property type="entry name" value="Winged helix-like DNA-binding domain superfamily/Winged helix DNA-binding domain"/>
    <property type="match status" value="1"/>
</dbReference>
<dbReference type="GO" id="GO:0031297">
    <property type="term" value="P:replication fork processing"/>
    <property type="evidence" value="ECO:0007669"/>
    <property type="project" value="TreeGrafter"/>
</dbReference>
<dbReference type="GO" id="GO:0000793">
    <property type="term" value="C:condensed chromosome"/>
    <property type="evidence" value="ECO:0007669"/>
    <property type="project" value="TreeGrafter"/>
</dbReference>
<dbReference type="OrthoDB" id="616263at2759"/>
<dbReference type="InterPro" id="IPR052709">
    <property type="entry name" value="Transposase-MT_Hybrid"/>
</dbReference>
<keyword evidence="2" id="KW-1185">Reference proteome</keyword>
<evidence type="ECO:0000313" key="1">
    <source>
        <dbReference type="EMBL" id="OPJ66279.1"/>
    </source>
</evidence>
<proteinExistence type="predicted"/>
<dbReference type="GO" id="GO:0003690">
    <property type="term" value="F:double-stranded DNA binding"/>
    <property type="evidence" value="ECO:0007669"/>
    <property type="project" value="TreeGrafter"/>
</dbReference>
<sequence length="145" mass="16792">MGCKAAETTHNISNTFGPGTANECTVHWWFKKLHKGDKSPEDEEHSGWPSEVDNNQWRAIIKADPLTTTREVAEELNVDRSMVIQHLKQSGKVKKIDKWVPRELTKNPKNRCSEVSSSLILRNNEPFLNWTVMCDEKWILYDNQQ</sequence>
<dbReference type="PANTHER" id="PTHR46060:SF2">
    <property type="entry name" value="HISTONE-LYSINE N-METHYLTRANSFERASE SETMAR"/>
    <property type="match status" value="1"/>
</dbReference>
<comment type="caution">
    <text evidence="1">The sequence shown here is derived from an EMBL/GenBank/DDBJ whole genome shotgun (WGS) entry which is preliminary data.</text>
</comment>
<organism evidence="1 2">
    <name type="scientific">Patagioenas fasciata monilis</name>
    <dbReference type="NCBI Taxonomy" id="372326"/>
    <lineage>
        <taxon>Eukaryota</taxon>
        <taxon>Metazoa</taxon>
        <taxon>Chordata</taxon>
        <taxon>Craniata</taxon>
        <taxon>Vertebrata</taxon>
        <taxon>Euteleostomi</taxon>
        <taxon>Archelosauria</taxon>
        <taxon>Archosauria</taxon>
        <taxon>Dinosauria</taxon>
        <taxon>Saurischia</taxon>
        <taxon>Theropoda</taxon>
        <taxon>Coelurosauria</taxon>
        <taxon>Aves</taxon>
        <taxon>Neognathae</taxon>
        <taxon>Neoaves</taxon>
        <taxon>Columbimorphae</taxon>
        <taxon>Columbiformes</taxon>
        <taxon>Columbidae</taxon>
        <taxon>Patagioenas</taxon>
    </lineage>
</organism>
<protein>
    <recommendedName>
        <fullName evidence="3">Mos1 transposase HTH domain-containing protein</fullName>
    </recommendedName>
</protein>
<dbReference type="GO" id="GO:0000014">
    <property type="term" value="F:single-stranded DNA endodeoxyribonuclease activity"/>
    <property type="evidence" value="ECO:0007669"/>
    <property type="project" value="TreeGrafter"/>
</dbReference>
<dbReference type="GO" id="GO:0044547">
    <property type="term" value="F:DNA topoisomerase binding"/>
    <property type="evidence" value="ECO:0007669"/>
    <property type="project" value="TreeGrafter"/>
</dbReference>
<dbReference type="STRING" id="372326.A0A1V4J2B2"/>
<gene>
    <name evidence="1" type="ORF">AV530_011464</name>
</gene>
<dbReference type="GO" id="GO:0006303">
    <property type="term" value="P:double-strand break repair via nonhomologous end joining"/>
    <property type="evidence" value="ECO:0007669"/>
    <property type="project" value="TreeGrafter"/>
</dbReference>
<dbReference type="GO" id="GO:0042800">
    <property type="term" value="F:histone H3K4 methyltransferase activity"/>
    <property type="evidence" value="ECO:0007669"/>
    <property type="project" value="TreeGrafter"/>
</dbReference>
<dbReference type="GO" id="GO:0046975">
    <property type="term" value="F:histone H3K36 methyltransferase activity"/>
    <property type="evidence" value="ECO:0007669"/>
    <property type="project" value="TreeGrafter"/>
</dbReference>
<dbReference type="GO" id="GO:0000729">
    <property type="term" value="P:DNA double-strand break processing"/>
    <property type="evidence" value="ECO:0007669"/>
    <property type="project" value="TreeGrafter"/>
</dbReference>
<dbReference type="AlphaFoldDB" id="A0A1V4J2B2"/>
<dbReference type="Gene3D" id="1.10.10.1450">
    <property type="match status" value="1"/>
</dbReference>
<dbReference type="GO" id="GO:0035861">
    <property type="term" value="C:site of double-strand break"/>
    <property type="evidence" value="ECO:0007669"/>
    <property type="project" value="TreeGrafter"/>
</dbReference>
<reference evidence="1 2" key="1">
    <citation type="submission" date="2016-02" db="EMBL/GenBank/DDBJ databases">
        <title>Band-tailed pigeon sequencing and assembly.</title>
        <authorList>
            <person name="Soares A.E."/>
            <person name="Novak B.J."/>
            <person name="Rice E.S."/>
            <person name="O'Connell B."/>
            <person name="Chang D."/>
            <person name="Weber S."/>
            <person name="Shapiro B."/>
        </authorList>
    </citation>
    <scope>NUCLEOTIDE SEQUENCE [LARGE SCALE GENOMIC DNA]</scope>
    <source>
        <strain evidence="1">BTP2013</strain>
        <tissue evidence="1">Blood</tissue>
    </source>
</reference>
<dbReference type="Proteomes" id="UP000190648">
    <property type="component" value="Unassembled WGS sequence"/>
</dbReference>